<evidence type="ECO:0000313" key="2">
    <source>
        <dbReference type="EMBL" id="MBB6678554.1"/>
    </source>
</evidence>
<dbReference type="Proteomes" id="UP000574133">
    <property type="component" value="Unassembled WGS sequence"/>
</dbReference>
<dbReference type="CDD" id="cd02440">
    <property type="entry name" value="AdoMet_MTases"/>
    <property type="match status" value="1"/>
</dbReference>
<evidence type="ECO:0000259" key="1">
    <source>
        <dbReference type="Pfam" id="PF08241"/>
    </source>
</evidence>
<dbReference type="PANTHER" id="PTHR42912">
    <property type="entry name" value="METHYLTRANSFERASE"/>
    <property type="match status" value="1"/>
</dbReference>
<reference evidence="2 3" key="1">
    <citation type="submission" date="2020-08" db="EMBL/GenBank/DDBJ databases">
        <title>Cohnella phylogeny.</title>
        <authorList>
            <person name="Dunlap C."/>
        </authorList>
    </citation>
    <scope>NUCLEOTIDE SEQUENCE [LARGE SCALE GENOMIC DNA]</scope>
    <source>
        <strain evidence="2 3">DSM 103658</strain>
    </source>
</reference>
<dbReference type="GO" id="GO:0008757">
    <property type="term" value="F:S-adenosylmethionine-dependent methyltransferase activity"/>
    <property type="evidence" value="ECO:0007669"/>
    <property type="project" value="InterPro"/>
</dbReference>
<dbReference type="InterPro" id="IPR050508">
    <property type="entry name" value="Methyltransf_Superfamily"/>
</dbReference>
<accession>A0A841TB78</accession>
<dbReference type="AlphaFoldDB" id="A0A841TB78"/>
<dbReference type="GO" id="GO:0032259">
    <property type="term" value="P:methylation"/>
    <property type="evidence" value="ECO:0007669"/>
    <property type="project" value="UniProtKB-KW"/>
</dbReference>
<gene>
    <name evidence="2" type="ORF">H4Q31_14780</name>
</gene>
<keyword evidence="2" id="KW-0489">Methyltransferase</keyword>
<dbReference type="InterPro" id="IPR029063">
    <property type="entry name" value="SAM-dependent_MTases_sf"/>
</dbReference>
<comment type="caution">
    <text evidence="2">The sequence shown here is derived from an EMBL/GenBank/DDBJ whole genome shotgun (WGS) entry which is preliminary data.</text>
</comment>
<proteinExistence type="predicted"/>
<name>A0A841TB78_9BACL</name>
<dbReference type="EMBL" id="JACJVN010000057">
    <property type="protein sequence ID" value="MBB6678554.1"/>
    <property type="molecule type" value="Genomic_DNA"/>
</dbReference>
<organism evidence="2 3">
    <name type="scientific">Cohnella lubricantis</name>
    <dbReference type="NCBI Taxonomy" id="2163172"/>
    <lineage>
        <taxon>Bacteria</taxon>
        <taxon>Bacillati</taxon>
        <taxon>Bacillota</taxon>
        <taxon>Bacilli</taxon>
        <taxon>Bacillales</taxon>
        <taxon>Paenibacillaceae</taxon>
        <taxon>Cohnella</taxon>
    </lineage>
</organism>
<keyword evidence="3" id="KW-1185">Reference proteome</keyword>
<dbReference type="InterPro" id="IPR013216">
    <property type="entry name" value="Methyltransf_11"/>
</dbReference>
<sequence>MESVEKMILKQAYNNHAEHRDRSGIEPWKWEERERFLLQAKQEGRESVLEIGAGPGRDSLYLQSQGLDVTSTDLSEEMIRLCREKGLRARVMDFYELDFPDASFDAVFALNCLLHVPKAKLDGVLREIRRVLKPNGLFFCGVYGGEESEGIWEKDDYEPKRFFAMYEDEAIQRIAQGQFGLEDFHTVEMGPGRPHFQSMLLRKTS</sequence>
<feature type="domain" description="Methyltransferase type 11" evidence="1">
    <location>
        <begin position="49"/>
        <end position="140"/>
    </location>
</feature>
<protein>
    <submittedName>
        <fullName evidence="2">Class I SAM-dependent methyltransferase</fullName>
    </submittedName>
</protein>
<keyword evidence="2" id="KW-0808">Transferase</keyword>
<evidence type="ECO:0000313" key="3">
    <source>
        <dbReference type="Proteomes" id="UP000574133"/>
    </source>
</evidence>
<dbReference type="Gene3D" id="3.40.50.150">
    <property type="entry name" value="Vaccinia Virus protein VP39"/>
    <property type="match status" value="1"/>
</dbReference>
<dbReference type="PANTHER" id="PTHR42912:SF93">
    <property type="entry name" value="N6-ADENOSINE-METHYLTRANSFERASE TMT1A"/>
    <property type="match status" value="1"/>
</dbReference>
<dbReference type="SUPFAM" id="SSF53335">
    <property type="entry name" value="S-adenosyl-L-methionine-dependent methyltransferases"/>
    <property type="match status" value="1"/>
</dbReference>
<dbReference type="RefSeq" id="WP_185179823.1">
    <property type="nucleotide sequence ID" value="NZ_CBCSEP010000006.1"/>
</dbReference>
<dbReference type="Pfam" id="PF08241">
    <property type="entry name" value="Methyltransf_11"/>
    <property type="match status" value="1"/>
</dbReference>